<dbReference type="PANTHER" id="PTHR38133">
    <property type="entry name" value="SLR1429 PROTEIN"/>
    <property type="match status" value="1"/>
</dbReference>
<keyword evidence="1" id="KW-0863">Zinc-finger</keyword>
<sequence length="390" mass="42106">MPPRRTFGRRWWGRAWVEALEQRAELDPNRLPRGRTYARKGVVDQLAISAGEITAWVRGSRPDPYRVAIRMREFSASEWDKLLDVAGRRLGHAAALLDGELPEELAVGSREAGADLLPGPGDLRPRCSCPDRANPCKHVAAVYYLVADEVDADPFVLFTLRGRGRDEVLAQLRESRSTGAARPARAPEVGLTPKKAYARRIAPLPPLPAIPGEPGPPAVLDLDPPARSGLTSAGLAALAADAASLALDLLHTRDAVADLTFAEDLARRAARPGADVFGLAAAAEVAPSELIVSAQAWREAGRSGLAALREVWSPGSGPLAVARAELAELPGEVRVWRNRVTAGPVQLRYGRDSRWYRFVRVAGQWWPDGPPAGQPVDLAYPAESRLTDAE</sequence>
<evidence type="ECO:0000313" key="3">
    <source>
        <dbReference type="EMBL" id="SFP52505.1"/>
    </source>
</evidence>
<accession>A0A1I5R1Z1</accession>
<protein>
    <submittedName>
        <fullName evidence="3">Uncharacterized conserved protein, contains Zn finger domain</fullName>
    </submittedName>
</protein>
<dbReference type="EMBL" id="FOWC01000005">
    <property type="protein sequence ID" value="SFP52505.1"/>
    <property type="molecule type" value="Genomic_DNA"/>
</dbReference>
<dbReference type="Pfam" id="PF04434">
    <property type="entry name" value="SWIM"/>
    <property type="match status" value="1"/>
</dbReference>
<evidence type="ECO:0000259" key="2">
    <source>
        <dbReference type="PROSITE" id="PS50966"/>
    </source>
</evidence>
<evidence type="ECO:0000256" key="1">
    <source>
        <dbReference type="PROSITE-ProRule" id="PRU00325"/>
    </source>
</evidence>
<dbReference type="Proteomes" id="UP000199137">
    <property type="component" value="Unassembled WGS sequence"/>
</dbReference>
<name>A0A1I5R1Z1_9PSEU</name>
<evidence type="ECO:0000313" key="4">
    <source>
        <dbReference type="Proteomes" id="UP000199137"/>
    </source>
</evidence>
<dbReference type="GO" id="GO:0008270">
    <property type="term" value="F:zinc ion binding"/>
    <property type="evidence" value="ECO:0007669"/>
    <property type="project" value="UniProtKB-KW"/>
</dbReference>
<dbReference type="OrthoDB" id="188274at2"/>
<reference evidence="3 4" key="1">
    <citation type="submission" date="2016-10" db="EMBL/GenBank/DDBJ databases">
        <authorList>
            <person name="de Groot N.N."/>
        </authorList>
    </citation>
    <scope>NUCLEOTIDE SEQUENCE [LARGE SCALE GENOMIC DNA]</scope>
    <source>
        <strain evidence="3 4">DSM 44637</strain>
    </source>
</reference>
<feature type="domain" description="SWIM-type" evidence="2">
    <location>
        <begin position="112"/>
        <end position="147"/>
    </location>
</feature>
<gene>
    <name evidence="3" type="ORF">SAMN05421854_105522</name>
</gene>
<dbReference type="PANTHER" id="PTHR38133:SF1">
    <property type="entry name" value="SLR1429 PROTEIN"/>
    <property type="match status" value="1"/>
</dbReference>
<organism evidence="3 4">
    <name type="scientific">Amycolatopsis rubida</name>
    <dbReference type="NCBI Taxonomy" id="112413"/>
    <lineage>
        <taxon>Bacteria</taxon>
        <taxon>Bacillati</taxon>
        <taxon>Actinomycetota</taxon>
        <taxon>Actinomycetes</taxon>
        <taxon>Pseudonocardiales</taxon>
        <taxon>Pseudonocardiaceae</taxon>
        <taxon>Amycolatopsis</taxon>
    </lineage>
</organism>
<dbReference type="RefSeq" id="WP_093574462.1">
    <property type="nucleotide sequence ID" value="NZ_FOWC01000005.1"/>
</dbReference>
<dbReference type="STRING" id="112413.SAMN05421854_105522"/>
<dbReference type="InterPro" id="IPR007527">
    <property type="entry name" value="Znf_SWIM"/>
</dbReference>
<dbReference type="PROSITE" id="PS50966">
    <property type="entry name" value="ZF_SWIM"/>
    <property type="match status" value="1"/>
</dbReference>
<keyword evidence="1" id="KW-0479">Metal-binding</keyword>
<keyword evidence="1" id="KW-0862">Zinc</keyword>
<dbReference type="AlphaFoldDB" id="A0A1I5R1Z1"/>
<proteinExistence type="predicted"/>